<evidence type="ECO:0000256" key="2">
    <source>
        <dbReference type="HAMAP-Rule" id="MF_00338"/>
    </source>
</evidence>
<proteinExistence type="inferred from homology"/>
<evidence type="ECO:0000313" key="3">
    <source>
        <dbReference type="EMBL" id="MFD2114822.1"/>
    </source>
</evidence>
<dbReference type="EMBL" id="JBHUHO010000010">
    <property type="protein sequence ID" value="MFD2114822.1"/>
    <property type="molecule type" value="Genomic_DNA"/>
</dbReference>
<keyword evidence="4" id="KW-1185">Reference proteome</keyword>
<evidence type="ECO:0000313" key="4">
    <source>
        <dbReference type="Proteomes" id="UP001597362"/>
    </source>
</evidence>
<dbReference type="PANTHER" id="PTHR34068">
    <property type="entry name" value="UPF0145 PROTEIN YBJQ"/>
    <property type="match status" value="1"/>
</dbReference>
<dbReference type="Pfam" id="PF01906">
    <property type="entry name" value="YbjQ_1"/>
    <property type="match status" value="1"/>
</dbReference>
<dbReference type="Gene3D" id="3.30.110.70">
    <property type="entry name" value="Hypothetical protein apc22750. Chain B"/>
    <property type="match status" value="1"/>
</dbReference>
<comment type="caution">
    <text evidence="3">The sequence shown here is derived from an EMBL/GenBank/DDBJ whole genome shotgun (WGS) entry which is preliminary data.</text>
</comment>
<dbReference type="PANTHER" id="PTHR34068:SF1">
    <property type="entry name" value="UPF0145 PROTEIN YBJQ"/>
    <property type="match status" value="1"/>
</dbReference>
<organism evidence="3 4">
    <name type="scientific">Paenibacillus yanchengensis</name>
    <dbReference type="NCBI Taxonomy" id="2035833"/>
    <lineage>
        <taxon>Bacteria</taxon>
        <taxon>Bacillati</taxon>
        <taxon>Bacillota</taxon>
        <taxon>Bacilli</taxon>
        <taxon>Bacillales</taxon>
        <taxon>Paenibacillaceae</taxon>
        <taxon>Paenibacillus</taxon>
    </lineage>
</organism>
<protein>
    <recommendedName>
        <fullName evidence="2">UPF0145 protein ACFSJH_03590</fullName>
    </recommendedName>
</protein>
<comment type="similarity">
    <text evidence="1 2">Belongs to the UPF0145 family.</text>
</comment>
<accession>A0ABW4YGM3</accession>
<dbReference type="HAMAP" id="MF_00338">
    <property type="entry name" value="UPF0145"/>
    <property type="match status" value="1"/>
</dbReference>
<dbReference type="RefSeq" id="WP_377769939.1">
    <property type="nucleotide sequence ID" value="NZ_JBHUHO010000010.1"/>
</dbReference>
<evidence type="ECO:0000256" key="1">
    <source>
        <dbReference type="ARBA" id="ARBA00010751"/>
    </source>
</evidence>
<dbReference type="InterPro" id="IPR035439">
    <property type="entry name" value="UPF0145_dom_sf"/>
</dbReference>
<reference evidence="4" key="1">
    <citation type="journal article" date="2019" name="Int. J. Syst. Evol. Microbiol.">
        <title>The Global Catalogue of Microorganisms (GCM) 10K type strain sequencing project: providing services to taxonomists for standard genome sequencing and annotation.</title>
        <authorList>
            <consortium name="The Broad Institute Genomics Platform"/>
            <consortium name="The Broad Institute Genome Sequencing Center for Infectious Disease"/>
            <person name="Wu L."/>
            <person name="Ma J."/>
        </authorList>
    </citation>
    <scope>NUCLEOTIDE SEQUENCE [LARGE SCALE GENOMIC DNA]</scope>
    <source>
        <strain evidence="4">GH52</strain>
    </source>
</reference>
<dbReference type="Proteomes" id="UP001597362">
    <property type="component" value="Unassembled WGS sequence"/>
</dbReference>
<name>A0ABW4YGM3_9BACL</name>
<gene>
    <name evidence="3" type="ORF">ACFSJH_03590</name>
</gene>
<dbReference type="SUPFAM" id="SSF117782">
    <property type="entry name" value="YbjQ-like"/>
    <property type="match status" value="1"/>
</dbReference>
<sequence>MVVTSTDEFKGAEISKYYGIVYGDAVMGANIVRDMLASVRDVVGGRSESYQNLLARARALALRDMQVMAYSKGANGIVGIRFDIDTMHSMLICNVTGTAVNVSFDKSSGSSI</sequence>
<dbReference type="InterPro" id="IPR002765">
    <property type="entry name" value="UPF0145_YbjQ-like"/>
</dbReference>